<reference evidence="1 2" key="1">
    <citation type="submission" date="2024-01" db="EMBL/GenBank/DDBJ databases">
        <title>The genomes of 5 underutilized Papilionoideae crops provide insights into root nodulation and disease resistance.</title>
        <authorList>
            <person name="Yuan L."/>
        </authorList>
    </citation>
    <scope>NUCLEOTIDE SEQUENCE [LARGE SCALE GENOMIC DNA]</scope>
    <source>
        <strain evidence="1">LY-2023</strain>
        <tissue evidence="1">Leaf</tissue>
    </source>
</reference>
<name>A0AAN9PLC9_CLITE</name>
<keyword evidence="2" id="KW-1185">Reference proteome</keyword>
<evidence type="ECO:0000313" key="1">
    <source>
        <dbReference type="EMBL" id="KAK7302466.1"/>
    </source>
</evidence>
<protein>
    <submittedName>
        <fullName evidence="1">Uncharacterized protein</fullName>
    </submittedName>
</protein>
<dbReference type="AlphaFoldDB" id="A0AAN9PLC9"/>
<organism evidence="1 2">
    <name type="scientific">Clitoria ternatea</name>
    <name type="common">Butterfly pea</name>
    <dbReference type="NCBI Taxonomy" id="43366"/>
    <lineage>
        <taxon>Eukaryota</taxon>
        <taxon>Viridiplantae</taxon>
        <taxon>Streptophyta</taxon>
        <taxon>Embryophyta</taxon>
        <taxon>Tracheophyta</taxon>
        <taxon>Spermatophyta</taxon>
        <taxon>Magnoliopsida</taxon>
        <taxon>eudicotyledons</taxon>
        <taxon>Gunneridae</taxon>
        <taxon>Pentapetalae</taxon>
        <taxon>rosids</taxon>
        <taxon>fabids</taxon>
        <taxon>Fabales</taxon>
        <taxon>Fabaceae</taxon>
        <taxon>Papilionoideae</taxon>
        <taxon>50 kb inversion clade</taxon>
        <taxon>NPAAA clade</taxon>
        <taxon>indigoferoid/millettioid clade</taxon>
        <taxon>Phaseoleae</taxon>
        <taxon>Clitoria</taxon>
    </lineage>
</organism>
<accession>A0AAN9PLC9</accession>
<comment type="caution">
    <text evidence="1">The sequence shown here is derived from an EMBL/GenBank/DDBJ whole genome shotgun (WGS) entry which is preliminary data.</text>
</comment>
<proteinExistence type="predicted"/>
<dbReference type="EMBL" id="JAYKXN010000003">
    <property type="protein sequence ID" value="KAK7302466.1"/>
    <property type="molecule type" value="Genomic_DNA"/>
</dbReference>
<dbReference type="PROSITE" id="PS51257">
    <property type="entry name" value="PROKAR_LIPOPROTEIN"/>
    <property type="match status" value="1"/>
</dbReference>
<gene>
    <name evidence="1" type="ORF">RJT34_13356</name>
</gene>
<sequence length="96" mass="11213">MFVDRWCAVRQSDATLSRKGSSAVVVMSSCDATRWLMIEAVCRFAYWVFVLKWEFRGRDVDDDLSHYCHGFSTNIHGNLILQSKFEPRRRRNGHQG</sequence>
<dbReference type="Proteomes" id="UP001359559">
    <property type="component" value="Unassembled WGS sequence"/>
</dbReference>
<evidence type="ECO:0000313" key="2">
    <source>
        <dbReference type="Proteomes" id="UP001359559"/>
    </source>
</evidence>